<organism evidence="13 14">
    <name type="scientific">Legionella oakridgensis</name>
    <dbReference type="NCBI Taxonomy" id="29423"/>
    <lineage>
        <taxon>Bacteria</taxon>
        <taxon>Pseudomonadati</taxon>
        <taxon>Pseudomonadota</taxon>
        <taxon>Gammaproteobacteria</taxon>
        <taxon>Legionellales</taxon>
        <taxon>Legionellaceae</taxon>
        <taxon>Legionella</taxon>
    </lineage>
</organism>
<keyword evidence="12" id="KW-0813">Transport</keyword>
<keyword evidence="8 12" id="KW-0472">Membrane</keyword>
<dbReference type="Proteomes" id="UP000054858">
    <property type="component" value="Unassembled WGS sequence"/>
</dbReference>
<feature type="transmembrane region" description="Helical" evidence="12">
    <location>
        <begin position="94"/>
        <end position="115"/>
    </location>
</feature>
<proteinExistence type="inferred from homology"/>
<comment type="caution">
    <text evidence="13">The sequence shown here is derived from an EMBL/GenBank/DDBJ whole genome shotgun (WGS) entry which is preliminary data.</text>
</comment>
<evidence type="ECO:0000313" key="14">
    <source>
        <dbReference type="Proteomes" id="UP000054858"/>
    </source>
</evidence>
<dbReference type="GO" id="GO:0140114">
    <property type="term" value="P:cellular detoxification of fluoride"/>
    <property type="evidence" value="ECO:0007669"/>
    <property type="project" value="UniProtKB-UniRule"/>
</dbReference>
<accession>A0A0W0X2A1</accession>
<dbReference type="GO" id="GO:0005886">
    <property type="term" value="C:plasma membrane"/>
    <property type="evidence" value="ECO:0007669"/>
    <property type="project" value="UniProtKB-SubCell"/>
</dbReference>
<evidence type="ECO:0000256" key="7">
    <source>
        <dbReference type="ARBA" id="ARBA00023065"/>
    </source>
</evidence>
<dbReference type="InterPro" id="IPR003691">
    <property type="entry name" value="FluC"/>
</dbReference>
<dbReference type="EMBL" id="LNYP01000024">
    <property type="protein sequence ID" value="KTD38700.1"/>
    <property type="molecule type" value="Genomic_DNA"/>
</dbReference>
<evidence type="ECO:0000256" key="8">
    <source>
        <dbReference type="ARBA" id="ARBA00023136"/>
    </source>
</evidence>
<keyword evidence="5 12" id="KW-1133">Transmembrane helix</keyword>
<feature type="transmembrane region" description="Helical" evidence="12">
    <location>
        <begin position="31"/>
        <end position="52"/>
    </location>
</feature>
<keyword evidence="12" id="KW-0479">Metal-binding</keyword>
<keyword evidence="3" id="KW-0997">Cell inner membrane</keyword>
<dbReference type="AlphaFoldDB" id="A0A0W0X2A1"/>
<keyword evidence="9 12" id="KW-0407">Ion channel</keyword>
<dbReference type="PANTHER" id="PTHR28259">
    <property type="entry name" value="FLUORIDE EXPORT PROTEIN 1-RELATED"/>
    <property type="match status" value="1"/>
</dbReference>
<comment type="function">
    <text evidence="12">Fluoride-specific ion channel. Important for reducing fluoride concentration in the cell, thus reducing its toxicity.</text>
</comment>
<gene>
    <name evidence="12" type="primary">fluC</name>
    <name evidence="12" type="synonym">crcB</name>
    <name evidence="13" type="ORF">Loak_1188</name>
</gene>
<feature type="binding site" evidence="12">
    <location>
        <position position="75"/>
    </location>
    <ligand>
        <name>Na(+)</name>
        <dbReference type="ChEBI" id="CHEBI:29101"/>
        <note>structural</note>
    </ligand>
</feature>
<dbReference type="PANTHER" id="PTHR28259:SF1">
    <property type="entry name" value="FLUORIDE EXPORT PROTEIN 1-RELATED"/>
    <property type="match status" value="1"/>
</dbReference>
<evidence type="ECO:0000256" key="3">
    <source>
        <dbReference type="ARBA" id="ARBA00022519"/>
    </source>
</evidence>
<evidence type="ECO:0000256" key="5">
    <source>
        <dbReference type="ARBA" id="ARBA00022989"/>
    </source>
</evidence>
<comment type="catalytic activity">
    <reaction evidence="11">
        <text>fluoride(in) = fluoride(out)</text>
        <dbReference type="Rhea" id="RHEA:76159"/>
        <dbReference type="ChEBI" id="CHEBI:17051"/>
    </reaction>
    <physiologicalReaction direction="left-to-right" evidence="11">
        <dbReference type="Rhea" id="RHEA:76160"/>
    </physiologicalReaction>
</comment>
<evidence type="ECO:0000256" key="1">
    <source>
        <dbReference type="ARBA" id="ARBA00004651"/>
    </source>
</evidence>
<keyword evidence="2 12" id="KW-1003">Cell membrane</keyword>
<comment type="similarity">
    <text evidence="10 12">Belongs to the fluoride channel Fluc/FEX (TC 1.A.43) family.</text>
</comment>
<protein>
    <recommendedName>
        <fullName evidence="12">Fluoride-specific ion channel FluC</fullName>
    </recommendedName>
</protein>
<evidence type="ECO:0000256" key="2">
    <source>
        <dbReference type="ARBA" id="ARBA00022475"/>
    </source>
</evidence>
<evidence type="ECO:0000256" key="6">
    <source>
        <dbReference type="ARBA" id="ARBA00023053"/>
    </source>
</evidence>
<name>A0A0W0X2A1_9GAMM</name>
<sequence>MTVACGGALGALSRFAMVTMVQVLVNMRFPVGTLIVNCLGSFLAGFAMSFFMDRFSVEAESWRLFFVVGFLGAYTTFSSFAWETWVLYSNGQWLSAVFNILINNVGTLILVIVGIQASRIVGGI</sequence>
<dbReference type="HAMAP" id="MF_00454">
    <property type="entry name" value="FluC"/>
    <property type="match status" value="1"/>
</dbReference>
<dbReference type="PATRIC" id="fig|29423.5.peg.1241"/>
<dbReference type="NCBIfam" id="TIGR00494">
    <property type="entry name" value="crcB"/>
    <property type="match status" value="1"/>
</dbReference>
<dbReference type="GO" id="GO:0046872">
    <property type="term" value="F:metal ion binding"/>
    <property type="evidence" value="ECO:0007669"/>
    <property type="project" value="UniProtKB-KW"/>
</dbReference>
<evidence type="ECO:0000256" key="9">
    <source>
        <dbReference type="ARBA" id="ARBA00023303"/>
    </source>
</evidence>
<evidence type="ECO:0000256" key="10">
    <source>
        <dbReference type="ARBA" id="ARBA00035120"/>
    </source>
</evidence>
<dbReference type="Pfam" id="PF02537">
    <property type="entry name" value="CRCB"/>
    <property type="match status" value="1"/>
</dbReference>
<comment type="activity regulation">
    <text evidence="12">Na(+) is not transported, but it plays an essential structural role and its presence is essential for fluoride channel function.</text>
</comment>
<evidence type="ECO:0000313" key="13">
    <source>
        <dbReference type="EMBL" id="KTD38700.1"/>
    </source>
</evidence>
<keyword evidence="4 12" id="KW-0812">Transmembrane</keyword>
<evidence type="ECO:0000256" key="12">
    <source>
        <dbReference type="HAMAP-Rule" id="MF_00454"/>
    </source>
</evidence>
<evidence type="ECO:0000256" key="4">
    <source>
        <dbReference type="ARBA" id="ARBA00022692"/>
    </source>
</evidence>
<feature type="binding site" evidence="12">
    <location>
        <position position="72"/>
    </location>
    <ligand>
        <name>Na(+)</name>
        <dbReference type="ChEBI" id="CHEBI:29101"/>
        <note>structural</note>
    </ligand>
</feature>
<feature type="transmembrane region" description="Helical" evidence="12">
    <location>
        <begin position="64"/>
        <end position="82"/>
    </location>
</feature>
<keyword evidence="7 12" id="KW-0406">Ion transport</keyword>
<dbReference type="GO" id="GO:0062054">
    <property type="term" value="F:fluoride channel activity"/>
    <property type="evidence" value="ECO:0007669"/>
    <property type="project" value="UniProtKB-UniRule"/>
</dbReference>
<evidence type="ECO:0000256" key="11">
    <source>
        <dbReference type="ARBA" id="ARBA00035585"/>
    </source>
</evidence>
<reference evidence="13 14" key="1">
    <citation type="submission" date="2015-11" db="EMBL/GenBank/DDBJ databases">
        <title>Genomic analysis of 38 Legionella species identifies large and diverse effector repertoires.</title>
        <authorList>
            <person name="Burstein D."/>
            <person name="Amaro F."/>
            <person name="Zusman T."/>
            <person name="Lifshitz Z."/>
            <person name="Cohen O."/>
            <person name="Gilbert J.A."/>
            <person name="Pupko T."/>
            <person name="Shuman H.A."/>
            <person name="Segal G."/>
        </authorList>
    </citation>
    <scope>NUCLEOTIDE SEQUENCE [LARGE SCALE GENOMIC DNA]</scope>
    <source>
        <strain evidence="13 14">Oak Ridge-10</strain>
    </source>
</reference>
<comment type="subcellular location">
    <subcellularLocation>
        <location evidence="1 12">Cell membrane</location>
        <topology evidence="1 12">Multi-pass membrane protein</topology>
    </subcellularLocation>
</comment>
<keyword evidence="6 12" id="KW-0915">Sodium</keyword>